<dbReference type="GO" id="GO:0015562">
    <property type="term" value="F:efflux transmembrane transporter activity"/>
    <property type="evidence" value="ECO:0007669"/>
    <property type="project" value="TreeGrafter"/>
</dbReference>
<keyword evidence="9" id="KW-1185">Reference proteome</keyword>
<dbReference type="Pfam" id="PF25876">
    <property type="entry name" value="HH_MFP_RND"/>
    <property type="match status" value="1"/>
</dbReference>
<keyword evidence="4" id="KW-1133">Transmembrane helix</keyword>
<feature type="transmembrane region" description="Helical" evidence="4">
    <location>
        <begin position="37"/>
        <end position="58"/>
    </location>
</feature>
<dbReference type="InterPro" id="IPR058625">
    <property type="entry name" value="MdtA-like_BSH"/>
</dbReference>
<feature type="domain" description="Multidrug resistance protein MdtA-like barrel-sandwich hybrid" evidence="6">
    <location>
        <begin position="94"/>
        <end position="247"/>
    </location>
</feature>
<dbReference type="GO" id="GO:1990195">
    <property type="term" value="C:macrolide transmembrane transporter complex"/>
    <property type="evidence" value="ECO:0007669"/>
    <property type="project" value="InterPro"/>
</dbReference>
<dbReference type="GO" id="GO:0030313">
    <property type="term" value="C:cell envelope"/>
    <property type="evidence" value="ECO:0007669"/>
    <property type="project" value="UniProtKB-SubCell"/>
</dbReference>
<organism evidence="8 9">
    <name type="scientific">Polyangium fumosum</name>
    <dbReference type="NCBI Taxonomy" id="889272"/>
    <lineage>
        <taxon>Bacteria</taxon>
        <taxon>Pseudomonadati</taxon>
        <taxon>Myxococcota</taxon>
        <taxon>Polyangia</taxon>
        <taxon>Polyangiales</taxon>
        <taxon>Polyangiaceae</taxon>
        <taxon>Polyangium</taxon>
    </lineage>
</organism>
<evidence type="ECO:0000256" key="2">
    <source>
        <dbReference type="ARBA" id="ARBA00023054"/>
    </source>
</evidence>
<dbReference type="PANTHER" id="PTHR30469">
    <property type="entry name" value="MULTIDRUG RESISTANCE PROTEIN MDTA"/>
    <property type="match status" value="1"/>
</dbReference>
<dbReference type="PANTHER" id="PTHR30469:SF33">
    <property type="entry name" value="SLR1207 PROTEIN"/>
    <property type="match status" value="1"/>
</dbReference>
<dbReference type="SUPFAM" id="SSF111369">
    <property type="entry name" value="HlyD-like secretion proteins"/>
    <property type="match status" value="1"/>
</dbReference>
<dbReference type="GO" id="GO:1990961">
    <property type="term" value="P:xenobiotic detoxification by transmembrane export across the plasma membrane"/>
    <property type="evidence" value="ECO:0007669"/>
    <property type="project" value="InterPro"/>
</dbReference>
<evidence type="ECO:0000256" key="1">
    <source>
        <dbReference type="ARBA" id="ARBA00009477"/>
    </source>
</evidence>
<evidence type="ECO:0000259" key="7">
    <source>
        <dbReference type="Pfam" id="PF25954"/>
    </source>
</evidence>
<dbReference type="Pfam" id="PF25917">
    <property type="entry name" value="BSH_RND"/>
    <property type="match status" value="1"/>
</dbReference>
<keyword evidence="4" id="KW-0472">Membrane</keyword>
<keyword evidence="4" id="KW-0812">Transmembrane</keyword>
<evidence type="ECO:0000259" key="6">
    <source>
        <dbReference type="Pfam" id="PF25917"/>
    </source>
</evidence>
<dbReference type="GO" id="GO:1990281">
    <property type="term" value="C:efflux pump complex"/>
    <property type="evidence" value="ECO:0007669"/>
    <property type="project" value="TreeGrafter"/>
</dbReference>
<accession>A0A4U1JDN7</accession>
<evidence type="ECO:0000256" key="3">
    <source>
        <dbReference type="SAM" id="MobiDB-lite"/>
    </source>
</evidence>
<feature type="domain" description="CusB-like beta-barrel" evidence="7">
    <location>
        <begin position="260"/>
        <end position="335"/>
    </location>
</feature>
<name>A0A4U1JDN7_9BACT</name>
<dbReference type="RefSeq" id="WP_136930277.1">
    <property type="nucleotide sequence ID" value="NZ_SSMQ01000017.1"/>
</dbReference>
<protein>
    <submittedName>
        <fullName evidence="8">Efflux RND transporter periplasmic adaptor subunit</fullName>
    </submittedName>
</protein>
<comment type="similarity">
    <text evidence="1">Belongs to the membrane fusion protein (MFP) (TC 8.A.1) family.</text>
</comment>
<dbReference type="GO" id="GO:0019898">
    <property type="term" value="C:extrinsic component of membrane"/>
    <property type="evidence" value="ECO:0007669"/>
    <property type="project" value="InterPro"/>
</dbReference>
<dbReference type="InterPro" id="IPR030190">
    <property type="entry name" value="MacA_alpha-hairpin_sf"/>
</dbReference>
<dbReference type="Gene3D" id="2.40.50.100">
    <property type="match status" value="1"/>
</dbReference>
<dbReference type="OrthoDB" id="9784484at2"/>
<dbReference type="NCBIfam" id="TIGR01730">
    <property type="entry name" value="RND_mfp"/>
    <property type="match status" value="1"/>
</dbReference>
<evidence type="ECO:0000313" key="9">
    <source>
        <dbReference type="Proteomes" id="UP000309215"/>
    </source>
</evidence>
<proteinExistence type="inferred from homology"/>
<keyword evidence="2" id="KW-0175">Coiled coil</keyword>
<dbReference type="Gene3D" id="2.40.30.170">
    <property type="match status" value="1"/>
</dbReference>
<evidence type="ECO:0000256" key="4">
    <source>
        <dbReference type="SAM" id="Phobius"/>
    </source>
</evidence>
<feature type="region of interest" description="Disordered" evidence="3">
    <location>
        <begin position="352"/>
        <end position="372"/>
    </location>
</feature>
<dbReference type="Gene3D" id="6.10.140.1990">
    <property type="match status" value="1"/>
</dbReference>
<dbReference type="InterPro" id="IPR058792">
    <property type="entry name" value="Beta-barrel_RND_2"/>
</dbReference>
<dbReference type="InterPro" id="IPR006143">
    <property type="entry name" value="RND_pump_MFP"/>
</dbReference>
<dbReference type="Pfam" id="PF25954">
    <property type="entry name" value="Beta-barrel_RND_2"/>
    <property type="match status" value="1"/>
</dbReference>
<gene>
    <name evidence="8" type="ORF">E8A74_18110</name>
</gene>
<evidence type="ECO:0000259" key="5">
    <source>
        <dbReference type="Pfam" id="PF25876"/>
    </source>
</evidence>
<comment type="caution">
    <text evidence="8">The sequence shown here is derived from an EMBL/GenBank/DDBJ whole genome shotgun (WGS) entry which is preliminary data.</text>
</comment>
<feature type="domain" description="Multidrug resistance protein MdtA-like alpha-helical hairpin" evidence="5">
    <location>
        <begin position="146"/>
        <end position="217"/>
    </location>
</feature>
<sequence length="436" mass="46567">MANPGVHLDAGGQARNNVAERPDLNKALSRVEGRGKWLRWFIILIVLAGVAAGGMLYLQKTKPPPPARYVSTALTQGDVFETIQSTGQIKPVTEVQIGAQVSGRITKVHVDFNTHVKAGDLLAEIDTQLLGAEIDANAAQVAAGNASVKRAEANLETAKVRLERARKVFKEGVGSQADLDAAQGSYDIALADVTASKAQVAQLNATLRRSNTNLAFTKIFSPIEGVVINRAVDPGQTIAAGFQTPTLFVIAQDLRKMRVLADIDEADVGRLKEGMTADIRVDAFPGESFKGLVSQVRYSPVNQAGVVTYAAVIEVENPDIKLRPGMTATATIHSAEAKGIKRLPNAALRFKPSPPMTKEGKPIPQDPLPPLPAGKGRIYVLTNETQGAEQIEMREVDIGITDGVHTVLRTDIGTLKVVTEETDEGAKGGRGGRRPF</sequence>
<evidence type="ECO:0000313" key="8">
    <source>
        <dbReference type="EMBL" id="TKD07361.1"/>
    </source>
</evidence>
<dbReference type="InterPro" id="IPR058624">
    <property type="entry name" value="MdtA-like_HH"/>
</dbReference>
<dbReference type="Proteomes" id="UP000309215">
    <property type="component" value="Unassembled WGS sequence"/>
</dbReference>
<dbReference type="EMBL" id="SSMQ01000017">
    <property type="protein sequence ID" value="TKD07361.1"/>
    <property type="molecule type" value="Genomic_DNA"/>
</dbReference>
<dbReference type="AlphaFoldDB" id="A0A4U1JDN7"/>
<reference evidence="8 9" key="1">
    <citation type="submission" date="2019-04" db="EMBL/GenBank/DDBJ databases">
        <authorList>
            <person name="Li Y."/>
            <person name="Wang J."/>
        </authorList>
    </citation>
    <scope>NUCLEOTIDE SEQUENCE [LARGE SCALE GENOMIC DNA]</scope>
    <source>
        <strain evidence="8 9">DSM 14668</strain>
    </source>
</reference>